<gene>
    <name evidence="7" type="ORF">DSTB1V02_LOCUS13265</name>
</gene>
<dbReference type="OrthoDB" id="438211at2759"/>
<dbReference type="EMBL" id="LR905504">
    <property type="protein sequence ID" value="CAD7253516.1"/>
    <property type="molecule type" value="Genomic_DNA"/>
</dbReference>
<dbReference type="EMBL" id="CAJPEV010005987">
    <property type="protein sequence ID" value="CAG0903731.1"/>
    <property type="molecule type" value="Genomic_DNA"/>
</dbReference>
<accession>A0A7R9AGJ4</accession>
<keyword evidence="4 6" id="KW-1133">Transmembrane helix</keyword>
<dbReference type="Pfam" id="PF00335">
    <property type="entry name" value="Tetraspanin"/>
    <property type="match status" value="1"/>
</dbReference>
<evidence type="ECO:0000256" key="3">
    <source>
        <dbReference type="ARBA" id="ARBA00022692"/>
    </source>
</evidence>
<dbReference type="InterPro" id="IPR008952">
    <property type="entry name" value="Tetraspanin_EC2_sf"/>
</dbReference>
<feature type="transmembrane region" description="Helical" evidence="6">
    <location>
        <begin position="210"/>
        <end position="232"/>
    </location>
</feature>
<reference evidence="7" key="1">
    <citation type="submission" date="2020-11" db="EMBL/GenBank/DDBJ databases">
        <authorList>
            <person name="Tran Van P."/>
        </authorList>
    </citation>
    <scope>NUCLEOTIDE SEQUENCE</scope>
</reference>
<evidence type="ECO:0000256" key="5">
    <source>
        <dbReference type="ARBA" id="ARBA00023136"/>
    </source>
</evidence>
<comment type="subcellular location">
    <subcellularLocation>
        <location evidence="1">Membrane</location>
        <topology evidence="1">Multi-pass membrane protein</topology>
    </subcellularLocation>
</comment>
<sequence>MEPVVCAGRWNRWNAEKSHPEIPELTYGGVETIRGTLDGLNGWLESLLGTQLFLSAAYILIVTGAVVVLLAFLGCCGAIKEVKCMLLTYSTLLFLLFVVLLVAGILGYVFRGRVEESIDGAMKKALMEYDDEKADPIKIAWDDAQRKFKCCGIDKAEDWKLNDKLKGRFPSSCCRVEGNDKLKCEDNESYTWSEGCKNKLETYVQDHGTVIGGVGIGIAVLTLLGIVFGCALSKKPFGIRSPGESGPDKEATVPLINVGIPKITWRCVPLHPSDHRPSYMSLEHL</sequence>
<dbReference type="PANTHER" id="PTHR19282">
    <property type="entry name" value="TETRASPANIN"/>
    <property type="match status" value="1"/>
</dbReference>
<dbReference type="InterPro" id="IPR018503">
    <property type="entry name" value="Tetraspanin_CS"/>
</dbReference>
<dbReference type="CDD" id="cd03127">
    <property type="entry name" value="tetraspanin_LEL"/>
    <property type="match status" value="1"/>
</dbReference>
<evidence type="ECO:0000313" key="8">
    <source>
        <dbReference type="Proteomes" id="UP000677054"/>
    </source>
</evidence>
<evidence type="ECO:0008006" key="9">
    <source>
        <dbReference type="Google" id="ProtNLM"/>
    </source>
</evidence>
<evidence type="ECO:0000256" key="4">
    <source>
        <dbReference type="ARBA" id="ARBA00022989"/>
    </source>
</evidence>
<dbReference type="GO" id="GO:0005886">
    <property type="term" value="C:plasma membrane"/>
    <property type="evidence" value="ECO:0007669"/>
    <property type="project" value="TreeGrafter"/>
</dbReference>
<evidence type="ECO:0000256" key="1">
    <source>
        <dbReference type="ARBA" id="ARBA00004141"/>
    </source>
</evidence>
<protein>
    <recommendedName>
        <fullName evidence="9">Tetraspanin</fullName>
    </recommendedName>
</protein>
<dbReference type="AlphaFoldDB" id="A0A7R9AGJ4"/>
<proteinExistence type="inferred from homology"/>
<feature type="transmembrane region" description="Helical" evidence="6">
    <location>
        <begin position="86"/>
        <end position="110"/>
    </location>
</feature>
<keyword evidence="8" id="KW-1185">Reference proteome</keyword>
<dbReference type="Proteomes" id="UP000677054">
    <property type="component" value="Unassembled WGS sequence"/>
</dbReference>
<dbReference type="InterPro" id="IPR018499">
    <property type="entry name" value="Tetraspanin/Peripherin"/>
</dbReference>
<dbReference type="SUPFAM" id="SSF48652">
    <property type="entry name" value="Tetraspanin"/>
    <property type="match status" value="1"/>
</dbReference>
<dbReference type="PRINTS" id="PR00259">
    <property type="entry name" value="TMFOUR"/>
</dbReference>
<dbReference type="PANTHER" id="PTHR19282:SF527">
    <property type="entry name" value="TETRASPANIN"/>
    <property type="match status" value="1"/>
</dbReference>
<organism evidence="7">
    <name type="scientific">Darwinula stevensoni</name>
    <dbReference type="NCBI Taxonomy" id="69355"/>
    <lineage>
        <taxon>Eukaryota</taxon>
        <taxon>Metazoa</taxon>
        <taxon>Ecdysozoa</taxon>
        <taxon>Arthropoda</taxon>
        <taxon>Crustacea</taxon>
        <taxon>Oligostraca</taxon>
        <taxon>Ostracoda</taxon>
        <taxon>Podocopa</taxon>
        <taxon>Podocopida</taxon>
        <taxon>Darwinulocopina</taxon>
        <taxon>Darwinuloidea</taxon>
        <taxon>Darwinulidae</taxon>
        <taxon>Darwinula</taxon>
    </lineage>
</organism>
<evidence type="ECO:0000256" key="2">
    <source>
        <dbReference type="ARBA" id="ARBA00006840"/>
    </source>
</evidence>
<evidence type="ECO:0000313" key="7">
    <source>
        <dbReference type="EMBL" id="CAD7253516.1"/>
    </source>
</evidence>
<keyword evidence="3 6" id="KW-0812">Transmembrane</keyword>
<comment type="similarity">
    <text evidence="2">Belongs to the tetraspanin (TM4SF) family.</text>
</comment>
<feature type="transmembrane region" description="Helical" evidence="6">
    <location>
        <begin position="52"/>
        <end position="74"/>
    </location>
</feature>
<dbReference type="PROSITE" id="PS00421">
    <property type="entry name" value="TM4_1"/>
    <property type="match status" value="1"/>
</dbReference>
<keyword evidence="5 6" id="KW-0472">Membrane</keyword>
<evidence type="ECO:0000256" key="6">
    <source>
        <dbReference type="SAM" id="Phobius"/>
    </source>
</evidence>
<dbReference type="Gene3D" id="1.10.1450.10">
    <property type="entry name" value="Tetraspanin"/>
    <property type="match status" value="1"/>
</dbReference>
<name>A0A7R9AGJ4_9CRUS</name>